<dbReference type="OrthoDB" id="4377297at2"/>
<reference evidence="1" key="1">
    <citation type="journal article" date="2014" name="Int. J. Syst. Evol. Microbiol.">
        <title>Complete genome sequence of Corynebacterium casei LMG S-19264T (=DSM 44701T), isolated from a smear-ripened cheese.</title>
        <authorList>
            <consortium name="US DOE Joint Genome Institute (JGI-PGF)"/>
            <person name="Walter F."/>
            <person name="Albersmeier A."/>
            <person name="Kalinowski J."/>
            <person name="Ruckert C."/>
        </authorList>
    </citation>
    <scope>NUCLEOTIDE SEQUENCE</scope>
    <source>
        <strain evidence="1">CGMCC 1.14988</strain>
    </source>
</reference>
<gene>
    <name evidence="1" type="ORF">GCM10011354_16560</name>
</gene>
<reference evidence="1" key="2">
    <citation type="submission" date="2020-09" db="EMBL/GenBank/DDBJ databases">
        <authorList>
            <person name="Sun Q."/>
            <person name="Zhou Y."/>
        </authorList>
    </citation>
    <scope>NUCLEOTIDE SEQUENCE</scope>
    <source>
        <strain evidence="1">CGMCC 1.14988</strain>
    </source>
</reference>
<protein>
    <submittedName>
        <fullName evidence="1">Uncharacterized protein</fullName>
    </submittedName>
</protein>
<keyword evidence="2" id="KW-1185">Reference proteome</keyword>
<accession>A0A8J3A803</accession>
<dbReference type="Proteomes" id="UP000650511">
    <property type="component" value="Unassembled WGS sequence"/>
</dbReference>
<comment type="caution">
    <text evidence="1">The sequence shown here is derived from an EMBL/GenBank/DDBJ whole genome shotgun (WGS) entry which is preliminary data.</text>
</comment>
<name>A0A8J3A803_9ACTN</name>
<sequence>MEQPPSTTPSAGPGSVPAVPPAAALAALLPADVDLATGAGLRHEAARPVWYGMVWSRLGRGELAWAHWDRVRLPALQPWIAAERGRVLRELGLHRRAEALEWPALLAADDAVDAAMLRVSLTADAVGTGDRERAHRRLQAAARAVAELPDGPRAARQRLRLAWVRVEVAALLGEPLPGEGLPVWDADAQAPVQPPDAAWGTGFHAAKGLLFGGLVSGDLRLLDAAARLAPPVLKWAVHLARAEACDDPAAATTAATAAAAAWQVVVPPCDHAGEVADTTTARRLRAPRDPG</sequence>
<dbReference type="RefSeq" id="WP_130648607.1">
    <property type="nucleotide sequence ID" value="NZ_BMHA01000005.1"/>
</dbReference>
<evidence type="ECO:0000313" key="2">
    <source>
        <dbReference type="Proteomes" id="UP000650511"/>
    </source>
</evidence>
<evidence type="ECO:0000313" key="1">
    <source>
        <dbReference type="EMBL" id="GGI05929.1"/>
    </source>
</evidence>
<dbReference type="EMBL" id="BMHA01000005">
    <property type="protein sequence ID" value="GGI05929.1"/>
    <property type="molecule type" value="Genomic_DNA"/>
</dbReference>
<dbReference type="AlphaFoldDB" id="A0A8J3A803"/>
<organism evidence="1 2">
    <name type="scientific">Egicoccus halophilus</name>
    <dbReference type="NCBI Taxonomy" id="1670830"/>
    <lineage>
        <taxon>Bacteria</taxon>
        <taxon>Bacillati</taxon>
        <taxon>Actinomycetota</taxon>
        <taxon>Nitriliruptoria</taxon>
        <taxon>Egicoccales</taxon>
        <taxon>Egicoccaceae</taxon>
        <taxon>Egicoccus</taxon>
    </lineage>
</organism>
<proteinExistence type="predicted"/>